<sequence>MSDSNILWISGNDGTGKTAIASSVVAILNSTEFGDVIPNAHFFLSEDVDDDPRSVWRTIAFRLALSSPAYREFLSKSGVLSTDTKDLNANDLFDALIQTPLSRLNVLIVVVIDALDECHYRRRQDFLKTVADWKSLPSSCRLIVTSLNDNDIAREFDGTYHIDLDSRDESKETMVDIWTLFVGAFKKVEREGWPEDGEIHELVEYANRSFLWAATVVAFVVDGRGGDPRSRFDDVLRAFKDYHGDIHELLCAHILMHAHLHLETDEERESMFLILAFLTFQKAPLSRRELGELLMRDISIILNNLSPILKIGAPDEVVEFIHWYYEVVVRNLGDFRPSGYSKSFVQHLTRSNQTLRLTHACLRCMKKSLGAQTDKDSNSTAQRCSVITIHAEDGDPANVSKALKYASSYWVDHMNDIGRFE</sequence>
<dbReference type="STRING" id="27342.A0A0H2RFB4"/>
<evidence type="ECO:0000313" key="3">
    <source>
        <dbReference type="EMBL" id="KLO10479.1"/>
    </source>
</evidence>
<protein>
    <recommendedName>
        <fullName evidence="2">Nephrocystin 3-like N-terminal domain-containing protein</fullName>
    </recommendedName>
</protein>
<dbReference type="PANTHER" id="PTHR10039">
    <property type="entry name" value="AMELOGENIN"/>
    <property type="match status" value="1"/>
</dbReference>
<dbReference type="SUPFAM" id="SSF52540">
    <property type="entry name" value="P-loop containing nucleoside triphosphate hydrolases"/>
    <property type="match status" value="1"/>
</dbReference>
<dbReference type="PANTHER" id="PTHR10039:SF14">
    <property type="entry name" value="NACHT DOMAIN-CONTAINING PROTEIN"/>
    <property type="match status" value="1"/>
</dbReference>
<dbReference type="InterPro" id="IPR027417">
    <property type="entry name" value="P-loop_NTPase"/>
</dbReference>
<gene>
    <name evidence="3" type="ORF">SCHPADRAFT_999538</name>
</gene>
<organism evidence="3 4">
    <name type="scientific">Schizopora paradoxa</name>
    <dbReference type="NCBI Taxonomy" id="27342"/>
    <lineage>
        <taxon>Eukaryota</taxon>
        <taxon>Fungi</taxon>
        <taxon>Dikarya</taxon>
        <taxon>Basidiomycota</taxon>
        <taxon>Agaricomycotina</taxon>
        <taxon>Agaricomycetes</taxon>
        <taxon>Hymenochaetales</taxon>
        <taxon>Schizoporaceae</taxon>
        <taxon>Schizopora</taxon>
    </lineage>
</organism>
<dbReference type="AlphaFoldDB" id="A0A0H2RFB4"/>
<evidence type="ECO:0000256" key="1">
    <source>
        <dbReference type="ARBA" id="ARBA00022737"/>
    </source>
</evidence>
<dbReference type="InterPro" id="IPR056884">
    <property type="entry name" value="NPHP3-like_N"/>
</dbReference>
<reference evidence="3 4" key="1">
    <citation type="submission" date="2015-04" db="EMBL/GenBank/DDBJ databases">
        <title>Complete genome sequence of Schizopora paradoxa KUC8140, a cosmopolitan wood degrader in East Asia.</title>
        <authorList>
            <consortium name="DOE Joint Genome Institute"/>
            <person name="Min B."/>
            <person name="Park H."/>
            <person name="Jang Y."/>
            <person name="Kim J.-J."/>
            <person name="Kim K.H."/>
            <person name="Pangilinan J."/>
            <person name="Lipzen A."/>
            <person name="Riley R."/>
            <person name="Grigoriev I.V."/>
            <person name="Spatafora J.W."/>
            <person name="Choi I.-G."/>
        </authorList>
    </citation>
    <scope>NUCLEOTIDE SEQUENCE [LARGE SCALE GENOMIC DNA]</scope>
    <source>
        <strain evidence="3 4">KUC8140</strain>
    </source>
</reference>
<keyword evidence="1" id="KW-0677">Repeat</keyword>
<dbReference type="Gene3D" id="3.40.50.300">
    <property type="entry name" value="P-loop containing nucleotide triphosphate hydrolases"/>
    <property type="match status" value="1"/>
</dbReference>
<dbReference type="InParanoid" id="A0A0H2RFB4"/>
<dbReference type="Proteomes" id="UP000053477">
    <property type="component" value="Unassembled WGS sequence"/>
</dbReference>
<accession>A0A0H2RFB4</accession>
<keyword evidence="4" id="KW-1185">Reference proteome</keyword>
<name>A0A0H2RFB4_9AGAM</name>
<evidence type="ECO:0000259" key="2">
    <source>
        <dbReference type="Pfam" id="PF24883"/>
    </source>
</evidence>
<dbReference type="EMBL" id="KQ086025">
    <property type="protein sequence ID" value="KLO10479.1"/>
    <property type="molecule type" value="Genomic_DNA"/>
</dbReference>
<dbReference type="Pfam" id="PF24883">
    <property type="entry name" value="NPHP3_N"/>
    <property type="match status" value="1"/>
</dbReference>
<feature type="domain" description="Nephrocystin 3-like N-terminal" evidence="2">
    <location>
        <begin position="2"/>
        <end position="146"/>
    </location>
</feature>
<dbReference type="OrthoDB" id="5967843at2759"/>
<evidence type="ECO:0000313" key="4">
    <source>
        <dbReference type="Proteomes" id="UP000053477"/>
    </source>
</evidence>
<proteinExistence type="predicted"/>